<feature type="region of interest" description="Disordered" evidence="1">
    <location>
        <begin position="1"/>
        <end position="39"/>
    </location>
</feature>
<dbReference type="InterPro" id="IPR050281">
    <property type="entry name" value="Flavin_monoamine_oxidase"/>
</dbReference>
<protein>
    <submittedName>
        <fullName evidence="2">NAD(P)-binding protein</fullName>
    </submittedName>
</protein>
<organism evidence="2 3">
    <name type="scientific">Corynebacterium marambiense</name>
    <dbReference type="NCBI Taxonomy" id="2765364"/>
    <lineage>
        <taxon>Bacteria</taxon>
        <taxon>Bacillati</taxon>
        <taxon>Actinomycetota</taxon>
        <taxon>Actinomycetes</taxon>
        <taxon>Mycobacteriales</taxon>
        <taxon>Corynebacteriaceae</taxon>
        <taxon>Corynebacterium</taxon>
    </lineage>
</organism>
<dbReference type="InterPro" id="IPR036188">
    <property type="entry name" value="FAD/NAD-bd_sf"/>
</dbReference>
<proteinExistence type="predicted"/>
<accession>A0ABS0VSQ4</accession>
<dbReference type="Gene3D" id="3.50.50.60">
    <property type="entry name" value="FAD/NAD(P)-binding domain"/>
    <property type="match status" value="1"/>
</dbReference>
<dbReference type="PANTHER" id="PTHR10742">
    <property type="entry name" value="FLAVIN MONOAMINE OXIDASE"/>
    <property type="match status" value="1"/>
</dbReference>
<reference evidence="2 3" key="1">
    <citation type="submission" date="2020-12" db="EMBL/GenBank/DDBJ databases">
        <title>Genome public.</title>
        <authorList>
            <person name="Sun Q."/>
        </authorList>
    </citation>
    <scope>NUCLEOTIDE SEQUENCE [LARGE SCALE GENOMIC DNA]</scope>
    <source>
        <strain evidence="2 3">CCM 8864</strain>
    </source>
</reference>
<name>A0ABS0VSQ4_9CORY</name>
<feature type="compositionally biased region" description="Basic and acidic residues" evidence="1">
    <location>
        <begin position="1"/>
        <end position="22"/>
    </location>
</feature>
<dbReference type="Proteomes" id="UP000625574">
    <property type="component" value="Unassembled WGS sequence"/>
</dbReference>
<evidence type="ECO:0000313" key="2">
    <source>
        <dbReference type="EMBL" id="MBI8999806.1"/>
    </source>
</evidence>
<sequence length="84" mass="9041">MAQRPPGRELDDRRGSRRDTRPTSHGHSALKTRATNTTGYTADGRHKVIVIGAGFAGLSAARELEPAGIEVVIHEARGRIGVRT</sequence>
<dbReference type="Pfam" id="PF13450">
    <property type="entry name" value="NAD_binding_8"/>
    <property type="match status" value="1"/>
</dbReference>
<evidence type="ECO:0000256" key="1">
    <source>
        <dbReference type="SAM" id="MobiDB-lite"/>
    </source>
</evidence>
<comment type="caution">
    <text evidence="2">The sequence shown here is derived from an EMBL/GenBank/DDBJ whole genome shotgun (WGS) entry which is preliminary data.</text>
</comment>
<dbReference type="RefSeq" id="WP_198735228.1">
    <property type="nucleotide sequence ID" value="NZ_JAEIOT010000004.1"/>
</dbReference>
<keyword evidence="3" id="KW-1185">Reference proteome</keyword>
<gene>
    <name evidence="2" type="ORF">JDV76_02295</name>
</gene>
<dbReference type="EMBL" id="JAEIOT010000004">
    <property type="protein sequence ID" value="MBI8999806.1"/>
    <property type="molecule type" value="Genomic_DNA"/>
</dbReference>
<dbReference type="PANTHER" id="PTHR10742:SF410">
    <property type="entry name" value="LYSINE-SPECIFIC HISTONE DEMETHYLASE 2"/>
    <property type="match status" value="1"/>
</dbReference>
<dbReference type="SUPFAM" id="SSF51905">
    <property type="entry name" value="FAD/NAD(P)-binding domain"/>
    <property type="match status" value="1"/>
</dbReference>
<evidence type="ECO:0000313" key="3">
    <source>
        <dbReference type="Proteomes" id="UP000625574"/>
    </source>
</evidence>